<dbReference type="CDD" id="cd00118">
    <property type="entry name" value="LysM"/>
    <property type="match status" value="1"/>
</dbReference>
<dbReference type="InterPro" id="IPR052210">
    <property type="entry name" value="LysM1-like"/>
</dbReference>
<evidence type="ECO:0000259" key="4">
    <source>
        <dbReference type="PROSITE" id="PS51782"/>
    </source>
</evidence>
<dbReference type="Gene3D" id="3.10.350.10">
    <property type="entry name" value="LysM domain"/>
    <property type="match status" value="3"/>
</dbReference>
<sequence>MGAQSLRRSSPCLQIAGPVCVHRFRQWALPPGCTRVHAAVDGDTCAGLAAAAGIPLEELRLLNSGLQCDHLLRGMQLCLQGPPAPPATPPAPVSPSPPPAYPPSPPSPPPPPPPPPPSPRPPPPPITLPPRPPRPPPRAAGSPPYPPAKCGESIRLIQAWSCELVVWSYGLPSVAFLVAINPGLDCSGAPRRTTTICINRFQQWQLPDSCTATHTVWDGDTCDSVAAAAGAASPTALYDNNYGLDCNNLLRGMKLCVGTPLPLSPPPAPPVPPSPPPRPPSPLPPPPPPPPAPRPPRRPNSPQPPPTPPYQRPAICGRWHTFFKYQYCRDVVRMYGLESETFLEHLNQDVVTGYELGICPRSTQTRRICVNTFTQWPLPPNCLQYHQVWDGDTCASIAQLNGVPLADLLQLNAAGLECTQLRRGMLLCTRTHWT</sequence>
<dbReference type="GO" id="GO:0008061">
    <property type="term" value="F:chitin binding"/>
    <property type="evidence" value="ECO:0007669"/>
    <property type="project" value="UniProtKB-KW"/>
</dbReference>
<feature type="compositionally biased region" description="Pro residues" evidence="3">
    <location>
        <begin position="264"/>
        <end position="311"/>
    </location>
</feature>
<accession>A0A836B890</accession>
<evidence type="ECO:0000313" key="5">
    <source>
        <dbReference type="EMBL" id="KAG2450144.1"/>
    </source>
</evidence>
<evidence type="ECO:0000256" key="1">
    <source>
        <dbReference type="ARBA" id="ARBA00022669"/>
    </source>
</evidence>
<dbReference type="InterPro" id="IPR036779">
    <property type="entry name" value="LysM_dom_sf"/>
</dbReference>
<evidence type="ECO:0000256" key="2">
    <source>
        <dbReference type="ARBA" id="ARBA00023026"/>
    </source>
</evidence>
<dbReference type="SUPFAM" id="SSF54106">
    <property type="entry name" value="LysM domain"/>
    <property type="match status" value="3"/>
</dbReference>
<keyword evidence="2" id="KW-0843">Virulence</keyword>
<dbReference type="EMBL" id="JAEHOD010000012">
    <property type="protein sequence ID" value="KAG2450144.1"/>
    <property type="molecule type" value="Genomic_DNA"/>
</dbReference>
<dbReference type="OrthoDB" id="5985073at2759"/>
<gene>
    <name evidence="5" type="ORF">HYH02_000247</name>
</gene>
<feature type="domain" description="LysM" evidence="4">
    <location>
        <begin position="212"/>
        <end position="257"/>
    </location>
</feature>
<feature type="region of interest" description="Disordered" evidence="3">
    <location>
        <begin position="82"/>
        <end position="146"/>
    </location>
</feature>
<proteinExistence type="predicted"/>
<comment type="caution">
    <text evidence="5">The sequence shown here is derived from an EMBL/GenBank/DDBJ whole genome shotgun (WGS) entry which is preliminary data.</text>
</comment>
<reference evidence="5" key="1">
    <citation type="journal article" date="2020" name="bioRxiv">
        <title>Comparative genomics of Chlamydomonas.</title>
        <authorList>
            <person name="Craig R.J."/>
            <person name="Hasan A.R."/>
            <person name="Ness R.W."/>
            <person name="Keightley P.D."/>
        </authorList>
    </citation>
    <scope>NUCLEOTIDE SEQUENCE</scope>
    <source>
        <strain evidence="5">CCAP 11/173</strain>
    </source>
</reference>
<dbReference type="Proteomes" id="UP000613740">
    <property type="component" value="Unassembled WGS sequence"/>
</dbReference>
<dbReference type="SMART" id="SM00257">
    <property type="entry name" value="LysM"/>
    <property type="match status" value="3"/>
</dbReference>
<dbReference type="PROSITE" id="PS51782">
    <property type="entry name" value="LYSM"/>
    <property type="match status" value="3"/>
</dbReference>
<keyword evidence="1" id="KW-0147">Chitin-binding</keyword>
<dbReference type="InterPro" id="IPR018392">
    <property type="entry name" value="LysM"/>
</dbReference>
<feature type="region of interest" description="Disordered" evidence="3">
    <location>
        <begin position="264"/>
        <end position="312"/>
    </location>
</feature>
<protein>
    <recommendedName>
        <fullName evidence="4">LysM domain-containing protein</fullName>
    </recommendedName>
</protein>
<keyword evidence="6" id="KW-1185">Reference proteome</keyword>
<dbReference type="AlphaFoldDB" id="A0A836B890"/>
<feature type="domain" description="LysM" evidence="4">
    <location>
        <begin position="384"/>
        <end position="429"/>
    </location>
</feature>
<dbReference type="PANTHER" id="PTHR34997:SF1">
    <property type="entry name" value="PEPTIDOGLYCAN-BINDING LYSIN DOMAIN"/>
    <property type="match status" value="1"/>
</dbReference>
<feature type="domain" description="LysM" evidence="4">
    <location>
        <begin position="35"/>
        <end position="79"/>
    </location>
</feature>
<organism evidence="5 6">
    <name type="scientific">Chlamydomonas schloesseri</name>
    <dbReference type="NCBI Taxonomy" id="2026947"/>
    <lineage>
        <taxon>Eukaryota</taxon>
        <taxon>Viridiplantae</taxon>
        <taxon>Chlorophyta</taxon>
        <taxon>core chlorophytes</taxon>
        <taxon>Chlorophyceae</taxon>
        <taxon>CS clade</taxon>
        <taxon>Chlamydomonadales</taxon>
        <taxon>Chlamydomonadaceae</taxon>
        <taxon>Chlamydomonas</taxon>
    </lineage>
</organism>
<name>A0A836B890_9CHLO</name>
<evidence type="ECO:0000313" key="6">
    <source>
        <dbReference type="Proteomes" id="UP000613740"/>
    </source>
</evidence>
<evidence type="ECO:0000256" key="3">
    <source>
        <dbReference type="SAM" id="MobiDB-lite"/>
    </source>
</evidence>
<dbReference type="Pfam" id="PF01476">
    <property type="entry name" value="LysM"/>
    <property type="match status" value="3"/>
</dbReference>
<dbReference type="PRINTS" id="PR01217">
    <property type="entry name" value="PRICHEXTENSN"/>
</dbReference>
<dbReference type="PANTHER" id="PTHR34997">
    <property type="entry name" value="AM15"/>
    <property type="match status" value="1"/>
</dbReference>